<dbReference type="Proteomes" id="UP001234602">
    <property type="component" value="Unassembled WGS sequence"/>
</dbReference>
<dbReference type="SUPFAM" id="SSF46955">
    <property type="entry name" value="Putative DNA-binding domain"/>
    <property type="match status" value="1"/>
</dbReference>
<reference evidence="3" key="1">
    <citation type="submission" date="2023-06" db="EMBL/GenBank/DDBJ databases">
        <title>Comparative genomics of Bacillaceae isolates and their secondary metabolite potential.</title>
        <authorList>
            <person name="Song L."/>
            <person name="Nielsen L.J."/>
            <person name="Mohite O."/>
            <person name="Xu X."/>
            <person name="Weber T."/>
            <person name="Kovacs A.T."/>
        </authorList>
    </citation>
    <scope>NUCLEOTIDE SEQUENCE</scope>
    <source>
        <strain evidence="3">D8_B_37</strain>
    </source>
</reference>
<dbReference type="PANTHER" id="PTHR30204">
    <property type="entry name" value="REDOX-CYCLING DRUG-SENSING TRANSCRIPTIONAL ACTIVATOR SOXR"/>
    <property type="match status" value="1"/>
</dbReference>
<dbReference type="PRINTS" id="PR00040">
    <property type="entry name" value="HTHMERR"/>
</dbReference>
<dbReference type="PANTHER" id="PTHR30204:SF96">
    <property type="entry name" value="CHROMOSOME-ANCHORING PROTEIN RACA"/>
    <property type="match status" value="1"/>
</dbReference>
<dbReference type="Pfam" id="PF13411">
    <property type="entry name" value="MerR_1"/>
    <property type="match status" value="1"/>
</dbReference>
<evidence type="ECO:0000256" key="1">
    <source>
        <dbReference type="ARBA" id="ARBA00023125"/>
    </source>
</evidence>
<protein>
    <submittedName>
        <fullName evidence="3">MerR family transcriptional regulator</fullName>
    </submittedName>
</protein>
<comment type="caution">
    <text evidence="3">The sequence shown here is derived from an EMBL/GenBank/DDBJ whole genome shotgun (WGS) entry which is preliminary data.</text>
</comment>
<dbReference type="CDD" id="cd01106">
    <property type="entry name" value="HTH_TipAL-Mta"/>
    <property type="match status" value="1"/>
</dbReference>
<organism evidence="3 4">
    <name type="scientific">Peribacillus simplex</name>
    <dbReference type="NCBI Taxonomy" id="1478"/>
    <lineage>
        <taxon>Bacteria</taxon>
        <taxon>Bacillati</taxon>
        <taxon>Bacillota</taxon>
        <taxon>Bacilli</taxon>
        <taxon>Bacillales</taxon>
        <taxon>Bacillaceae</taxon>
        <taxon>Peribacillus</taxon>
    </lineage>
</organism>
<gene>
    <name evidence="3" type="ORF">QUF89_25955</name>
</gene>
<dbReference type="InterPro" id="IPR000551">
    <property type="entry name" value="MerR-type_HTH_dom"/>
</dbReference>
<evidence type="ECO:0000313" key="4">
    <source>
        <dbReference type="Proteomes" id="UP001234602"/>
    </source>
</evidence>
<dbReference type="SMART" id="SM00422">
    <property type="entry name" value="HTH_MERR"/>
    <property type="match status" value="1"/>
</dbReference>
<feature type="domain" description="HTH merR-type" evidence="2">
    <location>
        <begin position="1"/>
        <end position="72"/>
    </location>
</feature>
<keyword evidence="1" id="KW-0238">DNA-binding</keyword>
<name>A0AAW7IYM0_9BACI</name>
<dbReference type="GO" id="GO:0003677">
    <property type="term" value="F:DNA binding"/>
    <property type="evidence" value="ECO:0007669"/>
    <property type="project" value="UniProtKB-KW"/>
</dbReference>
<proteinExistence type="predicted"/>
<dbReference type="Gene3D" id="1.10.1660.10">
    <property type="match status" value="1"/>
</dbReference>
<evidence type="ECO:0000313" key="3">
    <source>
        <dbReference type="EMBL" id="MDM5455533.1"/>
    </source>
</evidence>
<sequence length="246" mass="28805">MEFWTVGQLSKLANVTIRTIRYYDQIQLLTPEFRHANGRRYYTEKDLKRLEKICLLKSLSVSLDDIKTVLDKKAFKELLLHQQHQTISNIKEAENTLKNIQTLLNSIEVEGDLDWELLLPLIKRKEHYRDQFFSKEERKTLDKLPKMEKDNIQTKQWINLIKRIELTIKKGFPAESEEGKLIAEDCLLLSELIFEGNKDLEEKFWEVRKSAADSSSAGLYPVKEEILIFLEEAIASLNETGCKFNV</sequence>
<dbReference type="InterPro" id="IPR047057">
    <property type="entry name" value="MerR_fam"/>
</dbReference>
<dbReference type="PROSITE" id="PS00552">
    <property type="entry name" value="HTH_MERR_1"/>
    <property type="match status" value="1"/>
</dbReference>
<dbReference type="GO" id="GO:0003700">
    <property type="term" value="F:DNA-binding transcription factor activity"/>
    <property type="evidence" value="ECO:0007669"/>
    <property type="project" value="InterPro"/>
</dbReference>
<dbReference type="EMBL" id="JAUCEY010000008">
    <property type="protein sequence ID" value="MDM5455533.1"/>
    <property type="molecule type" value="Genomic_DNA"/>
</dbReference>
<dbReference type="RefSeq" id="WP_289321131.1">
    <property type="nucleotide sequence ID" value="NZ_JAUCEY010000008.1"/>
</dbReference>
<dbReference type="InterPro" id="IPR009061">
    <property type="entry name" value="DNA-bd_dom_put_sf"/>
</dbReference>
<accession>A0AAW7IYM0</accession>
<dbReference type="PROSITE" id="PS50937">
    <property type="entry name" value="HTH_MERR_2"/>
    <property type="match status" value="1"/>
</dbReference>
<dbReference type="AlphaFoldDB" id="A0AAW7IYM0"/>
<evidence type="ECO:0000259" key="2">
    <source>
        <dbReference type="PROSITE" id="PS50937"/>
    </source>
</evidence>